<dbReference type="EMBL" id="BK016170">
    <property type="protein sequence ID" value="DAF99680.1"/>
    <property type="molecule type" value="Genomic_DNA"/>
</dbReference>
<feature type="region of interest" description="Disordered" evidence="1">
    <location>
        <begin position="1"/>
        <end position="48"/>
    </location>
</feature>
<accession>A0A8S5UYV8</accession>
<proteinExistence type="predicted"/>
<reference evidence="2" key="1">
    <citation type="journal article" date="2021" name="Proc. Natl. Acad. Sci. U.S.A.">
        <title>A Catalog of Tens of Thousands of Viruses from Human Metagenomes Reveals Hidden Associations with Chronic Diseases.</title>
        <authorList>
            <person name="Tisza M.J."/>
            <person name="Buck C.B."/>
        </authorList>
    </citation>
    <scope>NUCLEOTIDE SEQUENCE</scope>
    <source>
        <strain evidence="2">Ctu1o13</strain>
    </source>
</reference>
<evidence type="ECO:0000313" key="2">
    <source>
        <dbReference type="EMBL" id="DAF99680.1"/>
    </source>
</evidence>
<evidence type="ECO:0000256" key="1">
    <source>
        <dbReference type="SAM" id="MobiDB-lite"/>
    </source>
</evidence>
<protein>
    <submittedName>
        <fullName evidence="2">Uncharacterized protein</fullName>
    </submittedName>
</protein>
<name>A0A8S5UYV8_9CAUD</name>
<organism evidence="2">
    <name type="scientific">Siphoviridae sp. ctu1o13</name>
    <dbReference type="NCBI Taxonomy" id="2825711"/>
    <lineage>
        <taxon>Viruses</taxon>
        <taxon>Duplodnaviria</taxon>
        <taxon>Heunggongvirae</taxon>
        <taxon>Uroviricota</taxon>
        <taxon>Caudoviricetes</taxon>
    </lineage>
</organism>
<feature type="compositionally biased region" description="Basic residues" evidence="1">
    <location>
        <begin position="39"/>
        <end position="48"/>
    </location>
</feature>
<sequence>MGAAGQQKRVPMGANRRQPTRSGDSLERQTNIGANVPRLARRSPKPQR</sequence>
<feature type="compositionally biased region" description="Polar residues" evidence="1">
    <location>
        <begin position="20"/>
        <end position="33"/>
    </location>
</feature>